<protein>
    <submittedName>
        <fullName evidence="1">Uncharacterized protein</fullName>
    </submittedName>
</protein>
<dbReference type="AlphaFoldDB" id="A0A0S2KLH4"/>
<evidence type="ECO:0000313" key="1">
    <source>
        <dbReference type="EMBL" id="ALO48818.1"/>
    </source>
</evidence>
<dbReference type="OrthoDB" id="9810236at2"/>
<reference evidence="2" key="1">
    <citation type="submission" date="2015-11" db="EMBL/GenBank/DDBJ databases">
        <authorList>
            <person name="Holder M.E."/>
            <person name="Ajami N.J."/>
            <person name="Petrosino J.F."/>
        </authorList>
    </citation>
    <scope>NUCLEOTIDE SEQUENCE [LARGE SCALE GENOMIC DNA]</scope>
    <source>
        <strain evidence="2">F0113</strain>
    </source>
</reference>
<name>A0A0S2KLH4_9BACT</name>
<dbReference type="RefSeq" id="WP_025066445.1">
    <property type="nucleotide sequence ID" value="NZ_CP013195.1"/>
</dbReference>
<accession>A0A0S2KLH4</accession>
<dbReference type="KEGG" id="peo:AS203_06770"/>
<keyword evidence="2" id="KW-1185">Reference proteome</keyword>
<dbReference type="EMBL" id="CP013195">
    <property type="protein sequence ID" value="ALO48818.1"/>
    <property type="molecule type" value="Genomic_DNA"/>
</dbReference>
<sequence>MTLINQVYSKKQVSTKAENNAEELKKSFMDNWLINPEARSQEDDSGTGFWQARDIMPQMPIYIAVPPRFFPNHSEFRRWESDHCVSIPVYVYRKYEKMNPHLLHLTEVSIGREKLKLVWVDKEVYDETRGLYFPKIKIEEPTFEVI</sequence>
<gene>
    <name evidence="1" type="ORF">AS203_06770</name>
</gene>
<dbReference type="Proteomes" id="UP000056252">
    <property type="component" value="Chromosome"/>
</dbReference>
<proteinExistence type="predicted"/>
<evidence type="ECO:0000313" key="2">
    <source>
        <dbReference type="Proteomes" id="UP000056252"/>
    </source>
</evidence>
<organism evidence="1 2">
    <name type="scientific">Hoylesella enoeca</name>
    <dbReference type="NCBI Taxonomy" id="76123"/>
    <lineage>
        <taxon>Bacteria</taxon>
        <taxon>Pseudomonadati</taxon>
        <taxon>Bacteroidota</taxon>
        <taxon>Bacteroidia</taxon>
        <taxon>Bacteroidales</taxon>
        <taxon>Prevotellaceae</taxon>
        <taxon>Hoylesella</taxon>
    </lineage>
</organism>